<sequence length="56" mass="6813">MEGFTRFSRVFKFKNFWAEHNKENQLVYFIATWCLEPCIQQGDLKKLLKRQSELTN</sequence>
<organism evidence="1 2">
    <name type="scientific">Mycoplasma ovis str. Michigan</name>
    <dbReference type="NCBI Taxonomy" id="1415773"/>
    <lineage>
        <taxon>Bacteria</taxon>
        <taxon>Bacillati</taxon>
        <taxon>Mycoplasmatota</taxon>
        <taxon>Mollicutes</taxon>
        <taxon>Mycoplasmataceae</taxon>
        <taxon>Mycoplasma</taxon>
    </lineage>
</organism>
<name>A0ABM5P1E0_9MOLU</name>
<evidence type="ECO:0000313" key="2">
    <source>
        <dbReference type="Proteomes" id="UP000018745"/>
    </source>
</evidence>
<keyword evidence="2" id="KW-1185">Reference proteome</keyword>
<dbReference type="EMBL" id="CP006935">
    <property type="protein sequence ID" value="AHC40210.1"/>
    <property type="molecule type" value="Genomic_DNA"/>
</dbReference>
<accession>A0ABM5P1E0</accession>
<gene>
    <name evidence="1" type="ORF">OVS_01515</name>
</gene>
<evidence type="ECO:0008006" key="3">
    <source>
        <dbReference type="Google" id="ProtNLM"/>
    </source>
</evidence>
<proteinExistence type="predicted"/>
<dbReference type="Proteomes" id="UP000018745">
    <property type="component" value="Chromosome"/>
</dbReference>
<reference evidence="1 2" key="1">
    <citation type="journal article" date="2014" name="Genome Announc.">
        <title>Complete Genome Sequence of Mycoplasma ovis Strain Michigan, a Hemoplasma of Sheep with Two Distinct 16S rRNA Genes.</title>
        <authorList>
            <person name="Deshuillers P.L."/>
            <person name="Santos A.P."/>
            <person name="do Nascimento N.C."/>
            <person name="Hampel J.A."/>
            <person name="Bergin I.L."/>
            <person name="Dyson M.C."/>
            <person name="Messick J.B."/>
        </authorList>
    </citation>
    <scope>NUCLEOTIDE SEQUENCE [LARGE SCALE GENOMIC DNA]</scope>
    <source>
        <strain evidence="1 2">Michigan</strain>
    </source>
</reference>
<evidence type="ECO:0000313" key="1">
    <source>
        <dbReference type="EMBL" id="AHC40210.1"/>
    </source>
</evidence>
<protein>
    <recommendedName>
        <fullName evidence="3">Transposase</fullName>
    </recommendedName>
</protein>